<evidence type="ECO:0000259" key="8">
    <source>
        <dbReference type="PROSITE" id="PS50850"/>
    </source>
</evidence>
<feature type="transmembrane region" description="Helical" evidence="7">
    <location>
        <begin position="124"/>
        <end position="142"/>
    </location>
</feature>
<dbReference type="Gene3D" id="1.20.1250.20">
    <property type="entry name" value="MFS general substrate transporter like domains"/>
    <property type="match status" value="2"/>
</dbReference>
<evidence type="ECO:0000256" key="5">
    <source>
        <dbReference type="ARBA" id="ARBA00023136"/>
    </source>
</evidence>
<keyword evidence="3 7" id="KW-0812">Transmembrane</keyword>
<dbReference type="SUPFAM" id="SSF103473">
    <property type="entry name" value="MFS general substrate transporter"/>
    <property type="match status" value="1"/>
</dbReference>
<dbReference type="PROSITE" id="PS50850">
    <property type="entry name" value="MFS"/>
    <property type="match status" value="1"/>
</dbReference>
<feature type="transmembrane region" description="Helical" evidence="7">
    <location>
        <begin position="58"/>
        <end position="76"/>
    </location>
</feature>
<feature type="transmembrane region" description="Helical" evidence="7">
    <location>
        <begin position="185"/>
        <end position="206"/>
    </location>
</feature>
<evidence type="ECO:0000256" key="7">
    <source>
        <dbReference type="SAM" id="Phobius"/>
    </source>
</evidence>
<feature type="transmembrane region" description="Helical" evidence="7">
    <location>
        <begin position="329"/>
        <end position="346"/>
    </location>
</feature>
<feature type="compositionally biased region" description="Polar residues" evidence="6">
    <location>
        <begin position="8"/>
        <end position="17"/>
    </location>
</feature>
<feature type="transmembrane region" description="Helical" evidence="7">
    <location>
        <begin position="383"/>
        <end position="404"/>
    </location>
</feature>
<organism evidence="9 10">
    <name type="scientific">Cyphellophora attinorum</name>
    <dbReference type="NCBI Taxonomy" id="1664694"/>
    <lineage>
        <taxon>Eukaryota</taxon>
        <taxon>Fungi</taxon>
        <taxon>Dikarya</taxon>
        <taxon>Ascomycota</taxon>
        <taxon>Pezizomycotina</taxon>
        <taxon>Eurotiomycetes</taxon>
        <taxon>Chaetothyriomycetidae</taxon>
        <taxon>Chaetothyriales</taxon>
        <taxon>Cyphellophoraceae</taxon>
        <taxon>Cyphellophora</taxon>
    </lineage>
</organism>
<feature type="region of interest" description="Disordered" evidence="6">
    <location>
        <begin position="1"/>
        <end position="38"/>
    </location>
</feature>
<dbReference type="GO" id="GO:0022857">
    <property type="term" value="F:transmembrane transporter activity"/>
    <property type="evidence" value="ECO:0007669"/>
    <property type="project" value="InterPro"/>
</dbReference>
<feature type="transmembrane region" description="Helical" evidence="7">
    <location>
        <begin position="449"/>
        <end position="469"/>
    </location>
</feature>
<dbReference type="FunFam" id="1.20.1250.20:FF:000068">
    <property type="entry name" value="MFS general substrate transporter"/>
    <property type="match status" value="1"/>
</dbReference>
<evidence type="ECO:0000313" key="9">
    <source>
        <dbReference type="EMBL" id="KPI43169.1"/>
    </source>
</evidence>
<comment type="subcellular location">
    <subcellularLocation>
        <location evidence="1">Membrane</location>
        <topology evidence="1">Multi-pass membrane protein</topology>
    </subcellularLocation>
</comment>
<dbReference type="AlphaFoldDB" id="A0A0N0NQ15"/>
<protein>
    <submittedName>
        <fullName evidence="9">Putative transporter</fullName>
    </submittedName>
</protein>
<feature type="compositionally biased region" description="Basic and acidic residues" evidence="6">
    <location>
        <begin position="19"/>
        <end position="35"/>
    </location>
</feature>
<feature type="transmembrane region" description="Helical" evidence="7">
    <location>
        <begin position="358"/>
        <end position="377"/>
    </location>
</feature>
<keyword evidence="10" id="KW-1185">Reference proteome</keyword>
<feature type="transmembrane region" description="Helical" evidence="7">
    <location>
        <begin position="294"/>
        <end position="317"/>
    </location>
</feature>
<dbReference type="OrthoDB" id="2985014at2759"/>
<dbReference type="EMBL" id="LFJN01000005">
    <property type="protein sequence ID" value="KPI43169.1"/>
    <property type="molecule type" value="Genomic_DNA"/>
</dbReference>
<feature type="transmembrane region" description="Helical" evidence="7">
    <location>
        <begin position="154"/>
        <end position="173"/>
    </location>
</feature>
<evidence type="ECO:0000256" key="6">
    <source>
        <dbReference type="SAM" id="MobiDB-lite"/>
    </source>
</evidence>
<dbReference type="PANTHER" id="PTHR43791">
    <property type="entry name" value="PERMEASE-RELATED"/>
    <property type="match status" value="1"/>
</dbReference>
<keyword evidence="2" id="KW-0813">Transport</keyword>
<dbReference type="GO" id="GO:0016020">
    <property type="term" value="C:membrane"/>
    <property type="evidence" value="ECO:0007669"/>
    <property type="project" value="UniProtKB-SubCell"/>
</dbReference>
<reference evidence="9 10" key="1">
    <citation type="submission" date="2015-06" db="EMBL/GenBank/DDBJ databases">
        <title>Draft genome of the ant-associated black yeast Phialophora attae CBS 131958.</title>
        <authorList>
            <person name="Moreno L.F."/>
            <person name="Stielow B.J."/>
            <person name="de Hoog S."/>
            <person name="Vicente V.A."/>
            <person name="Weiss V.A."/>
            <person name="de Vries M."/>
            <person name="Cruz L.M."/>
            <person name="Souza E.M."/>
        </authorList>
    </citation>
    <scope>NUCLEOTIDE SEQUENCE [LARGE SCALE GENOMIC DNA]</scope>
    <source>
        <strain evidence="9 10">CBS 131958</strain>
    </source>
</reference>
<dbReference type="InterPro" id="IPR011701">
    <property type="entry name" value="MFS"/>
</dbReference>
<dbReference type="InterPro" id="IPR020846">
    <property type="entry name" value="MFS_dom"/>
</dbReference>
<feature type="transmembrane region" description="Helical" evidence="7">
    <location>
        <begin position="416"/>
        <end position="437"/>
    </location>
</feature>
<proteinExistence type="predicted"/>
<dbReference type="FunFam" id="1.20.1250.20:FF:000034">
    <property type="entry name" value="MFS general substrate transporter"/>
    <property type="match status" value="1"/>
</dbReference>
<dbReference type="Proteomes" id="UP000038010">
    <property type="component" value="Unassembled WGS sequence"/>
</dbReference>
<feature type="transmembrane region" description="Helical" evidence="7">
    <location>
        <begin position="218"/>
        <end position="238"/>
    </location>
</feature>
<evidence type="ECO:0000313" key="10">
    <source>
        <dbReference type="Proteomes" id="UP000038010"/>
    </source>
</evidence>
<comment type="caution">
    <text evidence="9">The sequence shown here is derived from an EMBL/GenBank/DDBJ whole genome shotgun (WGS) entry which is preliminary data.</text>
</comment>
<dbReference type="GeneID" id="28739264"/>
<name>A0A0N0NQ15_9EURO</name>
<feature type="domain" description="Major facilitator superfamily (MFS) profile" evidence="8">
    <location>
        <begin position="58"/>
        <end position="476"/>
    </location>
</feature>
<feature type="transmembrane region" description="Helical" evidence="7">
    <location>
        <begin position="96"/>
        <end position="117"/>
    </location>
</feature>
<keyword evidence="4 7" id="KW-1133">Transmembrane helix</keyword>
<sequence>MTEKQAPPNRSESSLTEVGSERARTTQPAEKEPAHIEQQPEIDPVLSKRITRKCDLHIIPWLFGIWLFAFIDRSNIGNARIDGLTEDLKLTGTDFNVALVVFYVPYILVDVPSNWIVKHFKAGRYLPFLITSWGVVSTFLGFTKSYGGLVAARFFLGLCEGGLLGGMIVYLAMFYRRTEMLYRIGLFYCAAPLSGAFGGLLATGLAKINTGGYDGWPWIFFIEGVITVCFGILCFLFMPNTPADAIFFTEEERSMAQVRMMHDAHGSTKHSDVNNEKFDWHWVRMALLSPNTMFCSLAWFFLLVPLYSFSLFLPTIIKALGYSATKAQLFSVPPNMCAFVCVLITAGLSDRLRARGPFMIGGAIVAIAGYIMLLVASKPAVRYGGTFLVASGVFTGSPMVMGWLSNNTAPHFVRATASGFQIAFANCAAFIATFTYLQKDGPDYKLGHSLNIGALVLCIITVAAGIFYCRWENAKRDRGERDHRLTDEDESRLGHRHPNFRYAI</sequence>
<dbReference type="InterPro" id="IPR036259">
    <property type="entry name" value="MFS_trans_sf"/>
</dbReference>
<keyword evidence="5 7" id="KW-0472">Membrane</keyword>
<evidence type="ECO:0000256" key="4">
    <source>
        <dbReference type="ARBA" id="ARBA00022989"/>
    </source>
</evidence>
<accession>A0A0N0NQ15</accession>
<dbReference type="PANTHER" id="PTHR43791:SF5">
    <property type="entry name" value="MAJOR FACILITATOR SUPERFAMILY (MFS) PROFILE DOMAIN-CONTAINING PROTEIN"/>
    <property type="match status" value="1"/>
</dbReference>
<evidence type="ECO:0000256" key="2">
    <source>
        <dbReference type="ARBA" id="ARBA00022448"/>
    </source>
</evidence>
<dbReference type="VEuPathDB" id="FungiDB:AB675_7046"/>
<dbReference type="Pfam" id="PF07690">
    <property type="entry name" value="MFS_1"/>
    <property type="match status" value="1"/>
</dbReference>
<evidence type="ECO:0000256" key="1">
    <source>
        <dbReference type="ARBA" id="ARBA00004141"/>
    </source>
</evidence>
<evidence type="ECO:0000256" key="3">
    <source>
        <dbReference type="ARBA" id="ARBA00022692"/>
    </source>
</evidence>
<gene>
    <name evidence="9" type="ORF">AB675_7046</name>
</gene>
<dbReference type="RefSeq" id="XP_018003132.1">
    <property type="nucleotide sequence ID" value="XM_018147384.1"/>
</dbReference>